<accession>A0A6N3HY19</accession>
<evidence type="ECO:0000256" key="2">
    <source>
        <dbReference type="ARBA" id="ARBA00022963"/>
    </source>
</evidence>
<proteinExistence type="predicted"/>
<dbReference type="PANTHER" id="PTHR14226">
    <property type="entry name" value="NEUROPATHY TARGET ESTERASE/SWISS CHEESE D.MELANOGASTER"/>
    <property type="match status" value="1"/>
</dbReference>
<dbReference type="GO" id="GO:0016042">
    <property type="term" value="P:lipid catabolic process"/>
    <property type="evidence" value="ECO:0007669"/>
    <property type="project" value="UniProtKB-UniRule"/>
</dbReference>
<feature type="domain" description="PNPLA" evidence="5">
    <location>
        <begin position="35"/>
        <end position="211"/>
    </location>
</feature>
<protein>
    <recommendedName>
        <fullName evidence="5">PNPLA domain-containing protein</fullName>
    </recommendedName>
</protein>
<dbReference type="InterPro" id="IPR002641">
    <property type="entry name" value="PNPLA_dom"/>
</dbReference>
<organism evidence="6">
    <name type="scientific">Clostridium symbiosum</name>
    <name type="common">Bacteroides symbiosus</name>
    <dbReference type="NCBI Taxonomy" id="1512"/>
    <lineage>
        <taxon>Bacteria</taxon>
        <taxon>Bacillati</taxon>
        <taxon>Bacillota</taxon>
        <taxon>Clostridia</taxon>
        <taxon>Lachnospirales</taxon>
        <taxon>Lachnospiraceae</taxon>
        <taxon>Otoolea</taxon>
    </lineage>
</organism>
<keyword evidence="3 4" id="KW-0443">Lipid metabolism</keyword>
<keyword evidence="1 4" id="KW-0378">Hydrolase</keyword>
<feature type="active site" description="Proton acceptor" evidence="4">
    <location>
        <position position="198"/>
    </location>
</feature>
<evidence type="ECO:0000313" key="6">
    <source>
        <dbReference type="EMBL" id="VYU80583.1"/>
    </source>
</evidence>
<evidence type="ECO:0000256" key="4">
    <source>
        <dbReference type="PROSITE-ProRule" id="PRU01161"/>
    </source>
</evidence>
<dbReference type="InterPro" id="IPR016035">
    <property type="entry name" value="Acyl_Trfase/lysoPLipase"/>
</dbReference>
<name>A0A6N3HY19_CLOSY</name>
<evidence type="ECO:0000256" key="3">
    <source>
        <dbReference type="ARBA" id="ARBA00023098"/>
    </source>
</evidence>
<dbReference type="PROSITE" id="PS51635">
    <property type="entry name" value="PNPLA"/>
    <property type="match status" value="1"/>
</dbReference>
<dbReference type="Gene3D" id="3.40.1090.10">
    <property type="entry name" value="Cytosolic phospholipase A2 catalytic domain"/>
    <property type="match status" value="1"/>
</dbReference>
<feature type="short sequence motif" description="DGA/G" evidence="4">
    <location>
        <begin position="198"/>
        <end position="200"/>
    </location>
</feature>
<sequence length="409" mass="46460">MENEKKPESSRRRMVRKVNLGQDKIKLDLSREYGLVLEGGGAKGSFQIGAWRALREAGIKLKGVSGVSVGALNGALICMDDPEKAEDIWHNINYSAVMDFNMNTGSILETAEEIKKLIKDRGVDITPLKKLLHETVDEEKIRNSHCELFATTFSVSDMKLLNIDVKSASEGKMEEILLASAFFPVFKTEKLSGKLYTDGGGFNNVPLDVLVDRGYQDVIVVRIYGPGYDREKKVKIPEGTNIYHIAPREELGGVLEFDKKRSRKNMALGYLEASRLLYGLDGRRYYIYAPYEEPYYFDRMMSELELLKIYLESVLDEEALAYLDGYRFYTENVFPELARELKLKPDWDYKDMYLAILEELAVTFKISRYRVYKADELAREIHKSLLKADGRLPLAGEDPAGPAASSNHN</sequence>
<dbReference type="PANTHER" id="PTHR14226:SF57">
    <property type="entry name" value="BLR7027 PROTEIN"/>
    <property type="match status" value="1"/>
</dbReference>
<dbReference type="GO" id="GO:0016787">
    <property type="term" value="F:hydrolase activity"/>
    <property type="evidence" value="ECO:0007669"/>
    <property type="project" value="UniProtKB-UniRule"/>
</dbReference>
<reference evidence="6" key="1">
    <citation type="submission" date="2019-11" db="EMBL/GenBank/DDBJ databases">
        <authorList>
            <person name="Feng L."/>
        </authorList>
    </citation>
    <scope>NUCLEOTIDE SEQUENCE</scope>
    <source>
        <strain evidence="6">CsymbiosumLFYP84</strain>
    </source>
</reference>
<dbReference type="Pfam" id="PF01734">
    <property type="entry name" value="Patatin"/>
    <property type="match status" value="1"/>
</dbReference>
<keyword evidence="2 4" id="KW-0442">Lipid degradation</keyword>
<gene>
    <name evidence="6" type="ORF">CSLFYP84_04276</name>
</gene>
<dbReference type="EMBL" id="CACRUA010000079">
    <property type="protein sequence ID" value="VYU80583.1"/>
    <property type="molecule type" value="Genomic_DNA"/>
</dbReference>
<dbReference type="SUPFAM" id="SSF52151">
    <property type="entry name" value="FabD/lysophospholipase-like"/>
    <property type="match status" value="1"/>
</dbReference>
<feature type="short sequence motif" description="GXGXXG" evidence="4">
    <location>
        <begin position="39"/>
        <end position="44"/>
    </location>
</feature>
<evidence type="ECO:0000256" key="1">
    <source>
        <dbReference type="ARBA" id="ARBA00022801"/>
    </source>
</evidence>
<feature type="active site" description="Nucleophile" evidence="4">
    <location>
        <position position="68"/>
    </location>
</feature>
<dbReference type="CDD" id="cd07209">
    <property type="entry name" value="Pat_hypo_Ecoli_Z1214_like"/>
    <property type="match status" value="1"/>
</dbReference>
<dbReference type="InterPro" id="IPR050301">
    <property type="entry name" value="NTE"/>
</dbReference>
<evidence type="ECO:0000259" key="5">
    <source>
        <dbReference type="PROSITE" id="PS51635"/>
    </source>
</evidence>
<dbReference type="AlphaFoldDB" id="A0A6N3HY19"/>
<feature type="short sequence motif" description="GXSXG" evidence="4">
    <location>
        <begin position="66"/>
        <end position="70"/>
    </location>
</feature>